<dbReference type="Proteomes" id="UP000282184">
    <property type="component" value="Unassembled WGS sequence"/>
</dbReference>
<dbReference type="CDD" id="cd06225">
    <property type="entry name" value="HAMP"/>
    <property type="match status" value="1"/>
</dbReference>
<evidence type="ECO:0000256" key="2">
    <source>
        <dbReference type="ARBA" id="ARBA00004141"/>
    </source>
</evidence>
<dbReference type="InterPro" id="IPR003594">
    <property type="entry name" value="HATPase_dom"/>
</dbReference>
<keyword evidence="12 13" id="KW-0472">Membrane</keyword>
<dbReference type="CDD" id="cd00082">
    <property type="entry name" value="HisKA"/>
    <property type="match status" value="1"/>
</dbReference>
<dbReference type="Pfam" id="PF00512">
    <property type="entry name" value="HisKA"/>
    <property type="match status" value="1"/>
</dbReference>
<dbReference type="EMBL" id="RXOF01000019">
    <property type="protein sequence ID" value="RTQ45670.1"/>
    <property type="molecule type" value="Genomic_DNA"/>
</dbReference>
<dbReference type="SUPFAM" id="SSF55785">
    <property type="entry name" value="PYP-like sensor domain (PAS domain)"/>
    <property type="match status" value="1"/>
</dbReference>
<keyword evidence="10 13" id="KW-1133">Transmembrane helix</keyword>
<dbReference type="InterPro" id="IPR035965">
    <property type="entry name" value="PAS-like_dom_sf"/>
</dbReference>
<dbReference type="SMART" id="SM00388">
    <property type="entry name" value="HisKA"/>
    <property type="match status" value="1"/>
</dbReference>
<dbReference type="Gene3D" id="3.30.565.10">
    <property type="entry name" value="Histidine kinase-like ATPase, C-terminal domain"/>
    <property type="match status" value="1"/>
</dbReference>
<gene>
    <name evidence="17" type="ORF">EJV47_24590</name>
</gene>
<evidence type="ECO:0000256" key="3">
    <source>
        <dbReference type="ARBA" id="ARBA00012438"/>
    </source>
</evidence>
<keyword evidence="5" id="KW-0808">Transferase</keyword>
<dbReference type="Gene3D" id="6.10.340.10">
    <property type="match status" value="1"/>
</dbReference>
<dbReference type="InterPro" id="IPR050351">
    <property type="entry name" value="BphY/WalK/GraS-like"/>
</dbReference>
<dbReference type="Pfam" id="PF00989">
    <property type="entry name" value="PAS"/>
    <property type="match status" value="1"/>
</dbReference>
<dbReference type="PROSITE" id="PS50112">
    <property type="entry name" value="PAS"/>
    <property type="match status" value="1"/>
</dbReference>
<feature type="transmembrane region" description="Helical" evidence="13">
    <location>
        <begin position="22"/>
        <end position="45"/>
    </location>
</feature>
<evidence type="ECO:0000256" key="13">
    <source>
        <dbReference type="SAM" id="Phobius"/>
    </source>
</evidence>
<evidence type="ECO:0000256" key="6">
    <source>
        <dbReference type="ARBA" id="ARBA00022692"/>
    </source>
</evidence>
<name>A0A431TW69_9BACT</name>
<keyword evidence="11" id="KW-0902">Two-component regulatory system</keyword>
<keyword evidence="4" id="KW-0597">Phosphoprotein</keyword>
<dbReference type="InterPro" id="IPR003660">
    <property type="entry name" value="HAMP_dom"/>
</dbReference>
<dbReference type="SMART" id="SM00304">
    <property type="entry name" value="HAMP"/>
    <property type="match status" value="1"/>
</dbReference>
<dbReference type="SMART" id="SM00091">
    <property type="entry name" value="PAS"/>
    <property type="match status" value="1"/>
</dbReference>
<evidence type="ECO:0000313" key="18">
    <source>
        <dbReference type="Proteomes" id="UP000282184"/>
    </source>
</evidence>
<dbReference type="GO" id="GO:0000156">
    <property type="term" value="F:phosphorelay response regulator activity"/>
    <property type="evidence" value="ECO:0007669"/>
    <property type="project" value="TreeGrafter"/>
</dbReference>
<keyword evidence="8 17" id="KW-0418">Kinase</keyword>
<dbReference type="AlphaFoldDB" id="A0A431TW69"/>
<keyword evidence="9" id="KW-0067">ATP-binding</keyword>
<feature type="transmembrane region" description="Helical" evidence="13">
    <location>
        <begin position="170"/>
        <end position="190"/>
    </location>
</feature>
<dbReference type="InterPro" id="IPR013767">
    <property type="entry name" value="PAS_fold"/>
</dbReference>
<dbReference type="FunFam" id="1.10.287.130:FF:000001">
    <property type="entry name" value="Two-component sensor histidine kinase"/>
    <property type="match status" value="1"/>
</dbReference>
<keyword evidence="18" id="KW-1185">Reference proteome</keyword>
<dbReference type="GO" id="GO:0000155">
    <property type="term" value="F:phosphorelay sensor kinase activity"/>
    <property type="evidence" value="ECO:0007669"/>
    <property type="project" value="InterPro"/>
</dbReference>
<comment type="catalytic activity">
    <reaction evidence="1">
        <text>ATP + protein L-histidine = ADP + protein N-phospho-L-histidine.</text>
        <dbReference type="EC" id="2.7.13.3"/>
    </reaction>
</comment>
<evidence type="ECO:0000256" key="7">
    <source>
        <dbReference type="ARBA" id="ARBA00022741"/>
    </source>
</evidence>
<organism evidence="17 18">
    <name type="scientific">Hymenobacter gummosus</name>
    <dbReference type="NCBI Taxonomy" id="1776032"/>
    <lineage>
        <taxon>Bacteria</taxon>
        <taxon>Pseudomonadati</taxon>
        <taxon>Bacteroidota</taxon>
        <taxon>Cytophagia</taxon>
        <taxon>Cytophagales</taxon>
        <taxon>Hymenobacteraceae</taxon>
        <taxon>Hymenobacter</taxon>
    </lineage>
</organism>
<evidence type="ECO:0000256" key="4">
    <source>
        <dbReference type="ARBA" id="ARBA00022553"/>
    </source>
</evidence>
<dbReference type="PANTHER" id="PTHR42878">
    <property type="entry name" value="TWO-COMPONENT HISTIDINE KINASE"/>
    <property type="match status" value="1"/>
</dbReference>
<dbReference type="EC" id="2.7.13.3" evidence="3"/>
<dbReference type="NCBIfam" id="TIGR00229">
    <property type="entry name" value="sensory_box"/>
    <property type="match status" value="1"/>
</dbReference>
<evidence type="ECO:0000256" key="1">
    <source>
        <dbReference type="ARBA" id="ARBA00000085"/>
    </source>
</evidence>
<dbReference type="PROSITE" id="PS50885">
    <property type="entry name" value="HAMP"/>
    <property type="match status" value="1"/>
</dbReference>
<dbReference type="SMART" id="SM00387">
    <property type="entry name" value="HATPase_c"/>
    <property type="match status" value="1"/>
</dbReference>
<evidence type="ECO:0000256" key="5">
    <source>
        <dbReference type="ARBA" id="ARBA00022679"/>
    </source>
</evidence>
<dbReference type="InterPro" id="IPR036890">
    <property type="entry name" value="HATPase_C_sf"/>
</dbReference>
<feature type="domain" description="Histidine kinase" evidence="14">
    <location>
        <begin position="402"/>
        <end position="620"/>
    </location>
</feature>
<evidence type="ECO:0000256" key="12">
    <source>
        <dbReference type="ARBA" id="ARBA00023136"/>
    </source>
</evidence>
<keyword evidence="6 13" id="KW-0812">Transmembrane</keyword>
<dbReference type="PANTHER" id="PTHR42878:SF7">
    <property type="entry name" value="SENSOR HISTIDINE KINASE GLRK"/>
    <property type="match status" value="1"/>
</dbReference>
<dbReference type="InterPro" id="IPR000014">
    <property type="entry name" value="PAS"/>
</dbReference>
<dbReference type="PROSITE" id="PS50109">
    <property type="entry name" value="HIS_KIN"/>
    <property type="match status" value="1"/>
</dbReference>
<dbReference type="Pfam" id="PF00672">
    <property type="entry name" value="HAMP"/>
    <property type="match status" value="1"/>
</dbReference>
<dbReference type="InterPro" id="IPR004358">
    <property type="entry name" value="Sig_transdc_His_kin-like_C"/>
</dbReference>
<evidence type="ECO:0000256" key="9">
    <source>
        <dbReference type="ARBA" id="ARBA00022840"/>
    </source>
</evidence>
<evidence type="ECO:0000259" key="14">
    <source>
        <dbReference type="PROSITE" id="PS50109"/>
    </source>
</evidence>
<dbReference type="InterPro" id="IPR003661">
    <property type="entry name" value="HisK_dim/P_dom"/>
</dbReference>
<reference evidence="17 18" key="1">
    <citation type="submission" date="2018-12" db="EMBL/GenBank/DDBJ databases">
        <title>Hymenobacter gummosus sp. nov., isolated from a spring.</title>
        <authorList>
            <person name="Nie L."/>
        </authorList>
    </citation>
    <scope>NUCLEOTIDE SEQUENCE [LARGE SCALE GENOMIC DNA]</scope>
    <source>
        <strain evidence="17 18">KCTC 52166</strain>
    </source>
</reference>
<feature type="domain" description="PAS" evidence="15">
    <location>
        <begin position="252"/>
        <end position="315"/>
    </location>
</feature>
<evidence type="ECO:0000259" key="15">
    <source>
        <dbReference type="PROSITE" id="PS50112"/>
    </source>
</evidence>
<dbReference type="GO" id="GO:0007234">
    <property type="term" value="P:osmosensory signaling via phosphorelay pathway"/>
    <property type="evidence" value="ECO:0007669"/>
    <property type="project" value="TreeGrafter"/>
</dbReference>
<dbReference type="InterPro" id="IPR036097">
    <property type="entry name" value="HisK_dim/P_sf"/>
</dbReference>
<proteinExistence type="predicted"/>
<dbReference type="Gene3D" id="3.30.450.20">
    <property type="entry name" value="PAS domain"/>
    <property type="match status" value="1"/>
</dbReference>
<accession>A0A431TW69</accession>
<sequence>MARLSCKVNGPGGSPMNIRTKISLGFGVVLALLLLLGGYATTALLRLDNTTRRIRQTNLYSVEVGQVLLQAIDQLETQPAAPGGLPLLRQALGRAAGNVTEPGEQAVIDSLRQATAAYQQRVRGGIEPGALAPYRSYLRGLAHRLVDLNVEALERKSQVADGRAAESFRIMLALAALAVVITLGLIIATAEAAAQPIEELTRALEHAARNNFESTIPAAEYNELGRAGRAFNRLLLELQRFRRSALTEIMTERNRLSGVVSSLDEGLLLLDERGVILMANPALCRLLGRADTELVGRRAQELAPHHELLARLLHPVAASHPDDEAGEPEAGAPVPVPANEEAAPLITVRISGYDTYYRLSAHELRTFDESGQHVRPAGQLLALRNVSEFKKLDQLKSNFLATVSHELKTPLASIGLSLKLLQHERTDAEERGRLAQGIGQETQRLQRMVDELLTVARLDAGAGIQLSLRPTSLAAVVQHATDTVRPQLDDKRLQLQVELPLDLPPVRADEEKTTWVLINLLSNAIRYSPGEAPLHIRARLTPDGRVQLSVQDCGPGIAPEHHERIFQRFHQSPEGEVRRGSTGLGLSISREFMAAQGGRLWVESFPGCGSTFHLTLPVGGEMVK</sequence>
<evidence type="ECO:0000256" key="8">
    <source>
        <dbReference type="ARBA" id="ARBA00022777"/>
    </source>
</evidence>
<comment type="subcellular location">
    <subcellularLocation>
        <location evidence="2">Membrane</location>
        <topology evidence="2">Multi-pass membrane protein</topology>
    </subcellularLocation>
</comment>
<comment type="caution">
    <text evidence="17">The sequence shown here is derived from an EMBL/GenBank/DDBJ whole genome shotgun (WGS) entry which is preliminary data.</text>
</comment>
<feature type="domain" description="HAMP" evidence="16">
    <location>
        <begin position="191"/>
        <end position="243"/>
    </location>
</feature>
<dbReference type="Pfam" id="PF02518">
    <property type="entry name" value="HATPase_c"/>
    <property type="match status" value="1"/>
</dbReference>
<keyword evidence="7" id="KW-0547">Nucleotide-binding</keyword>
<protein>
    <recommendedName>
        <fullName evidence="3">histidine kinase</fullName>
        <ecNumber evidence="3">2.7.13.3</ecNumber>
    </recommendedName>
</protein>
<dbReference type="PRINTS" id="PR00344">
    <property type="entry name" value="BCTRLSENSOR"/>
</dbReference>
<dbReference type="SUPFAM" id="SSF47384">
    <property type="entry name" value="Homodimeric domain of signal transducing histidine kinase"/>
    <property type="match status" value="1"/>
</dbReference>
<dbReference type="InterPro" id="IPR005467">
    <property type="entry name" value="His_kinase_dom"/>
</dbReference>
<evidence type="ECO:0000256" key="10">
    <source>
        <dbReference type="ARBA" id="ARBA00022989"/>
    </source>
</evidence>
<dbReference type="OrthoDB" id="9813151at2"/>
<dbReference type="GO" id="GO:0016020">
    <property type="term" value="C:membrane"/>
    <property type="evidence" value="ECO:0007669"/>
    <property type="project" value="UniProtKB-SubCell"/>
</dbReference>
<evidence type="ECO:0000313" key="17">
    <source>
        <dbReference type="EMBL" id="RTQ45670.1"/>
    </source>
</evidence>
<dbReference type="SUPFAM" id="SSF55874">
    <property type="entry name" value="ATPase domain of HSP90 chaperone/DNA topoisomerase II/histidine kinase"/>
    <property type="match status" value="1"/>
</dbReference>
<dbReference type="GO" id="GO:0006355">
    <property type="term" value="P:regulation of DNA-templated transcription"/>
    <property type="evidence" value="ECO:0007669"/>
    <property type="project" value="InterPro"/>
</dbReference>
<evidence type="ECO:0000256" key="11">
    <source>
        <dbReference type="ARBA" id="ARBA00023012"/>
    </source>
</evidence>
<evidence type="ECO:0000259" key="16">
    <source>
        <dbReference type="PROSITE" id="PS50885"/>
    </source>
</evidence>
<dbReference type="FunFam" id="3.30.565.10:FF:000006">
    <property type="entry name" value="Sensor histidine kinase WalK"/>
    <property type="match status" value="1"/>
</dbReference>
<dbReference type="GO" id="GO:0030295">
    <property type="term" value="F:protein kinase activator activity"/>
    <property type="evidence" value="ECO:0007669"/>
    <property type="project" value="TreeGrafter"/>
</dbReference>
<dbReference type="RefSeq" id="WP_126695867.1">
    <property type="nucleotide sequence ID" value="NZ_RXOF01000019.1"/>
</dbReference>
<dbReference type="Gene3D" id="1.10.287.130">
    <property type="match status" value="1"/>
</dbReference>
<dbReference type="GO" id="GO:0005524">
    <property type="term" value="F:ATP binding"/>
    <property type="evidence" value="ECO:0007669"/>
    <property type="project" value="UniProtKB-KW"/>
</dbReference>